<evidence type="ECO:0000256" key="1">
    <source>
        <dbReference type="ARBA" id="ARBA00003810"/>
    </source>
</evidence>
<dbReference type="GO" id="GO:2001120">
    <property type="term" value="P:methanofuran biosynthetic process"/>
    <property type="evidence" value="ECO:0007669"/>
    <property type="project" value="UniProtKB-UniRule"/>
</dbReference>
<dbReference type="EC" id="4.2.3.153" evidence="5"/>
<name>A0A7C0X2K6_9EURY</name>
<dbReference type="EMBL" id="DQZR01000104">
    <property type="protein sequence ID" value="HDM36116.1"/>
    <property type="molecule type" value="Genomic_DNA"/>
</dbReference>
<dbReference type="PIRSF" id="PIRSF015957">
    <property type="entry name" value="UCP015957"/>
    <property type="match status" value="1"/>
</dbReference>
<keyword evidence="2 5" id="KW-0456">Lyase</keyword>
<evidence type="ECO:0000256" key="5">
    <source>
        <dbReference type="HAMAP-Rule" id="MF_00681"/>
    </source>
</evidence>
<dbReference type="GO" id="GO:0016830">
    <property type="term" value="F:carbon-carbon lyase activity"/>
    <property type="evidence" value="ECO:0007669"/>
    <property type="project" value="UniProtKB-UniRule"/>
</dbReference>
<comment type="function">
    <text evidence="1 5">Catalyzes the formation of 4-(hydroxymethyl)-2-furancarboxaldehyde phosphate (4-HFC-P) from two molecules of glyceraldehyde-3-P (GA-3-P).</text>
</comment>
<dbReference type="Proteomes" id="UP000885863">
    <property type="component" value="Unassembled WGS sequence"/>
</dbReference>
<dbReference type="AlphaFoldDB" id="A0A7C0X2K6"/>
<evidence type="ECO:0000256" key="2">
    <source>
        <dbReference type="ARBA" id="ARBA00023239"/>
    </source>
</evidence>
<proteinExistence type="inferred from homology"/>
<dbReference type="InterPro" id="IPR007565">
    <property type="entry name" value="4HFCP_synth"/>
</dbReference>
<dbReference type="UniPathway" id="UPA00080"/>
<dbReference type="SUPFAM" id="SSF51569">
    <property type="entry name" value="Aldolase"/>
    <property type="match status" value="1"/>
</dbReference>
<reference evidence="7" key="1">
    <citation type="journal article" date="2020" name="mSystems">
        <title>Genome- and Community-Level Interaction Insights into Carbon Utilization and Element Cycling Functions of Hydrothermarchaeota in Hydrothermal Sediment.</title>
        <authorList>
            <person name="Zhou Z."/>
            <person name="Liu Y."/>
            <person name="Xu W."/>
            <person name="Pan J."/>
            <person name="Luo Z.H."/>
            <person name="Li M."/>
        </authorList>
    </citation>
    <scope>NUCLEOTIDE SEQUENCE [LARGE SCALE GENOMIC DNA]</scope>
    <source>
        <strain evidence="7">HyVt-185</strain>
    </source>
</reference>
<feature type="active site" description="Proton acceptor" evidence="5 6">
    <location>
        <position position="84"/>
    </location>
</feature>
<keyword evidence="3 5" id="KW-0704">Schiff base</keyword>
<feature type="active site" description="Schiff-base intermediate with substrate" evidence="5 6">
    <location>
        <position position="27"/>
    </location>
</feature>
<evidence type="ECO:0000313" key="7">
    <source>
        <dbReference type="EMBL" id="HDM36116.1"/>
    </source>
</evidence>
<dbReference type="HAMAP" id="MF_00681">
    <property type="entry name" value="MfnB"/>
    <property type="match status" value="1"/>
</dbReference>
<sequence>MKLLVSPMNLEEAKAAVRGGADIIDVKNPKEGSLGANFPWVIHEVRSVVGDLPLSATIGDFEFKPGTASLAALGAAHAGADFVKIGLFGIRTVDEATEILECVNKAVKGFDPEKKVVASSYSDYKRLGILPPFELPAIGKKVGVDVVMLDTGIKDGKSTFEFLSEDELKGFVQEAQNLGLLVALAGSIGFGDIEAVKRIDPDILGVRGVVCGGDRNAVIQEELVRDLKDRLAP</sequence>
<dbReference type="InterPro" id="IPR035081">
    <property type="entry name" value="4HFCP_synth_arc"/>
</dbReference>
<protein>
    <recommendedName>
        <fullName evidence="5">(5-formylfuran-3-yl)methyl phosphate synthase</fullName>
        <ecNumber evidence="5">4.2.3.153</ecNumber>
    </recommendedName>
    <alternativeName>
        <fullName evidence="5">4-(hydroxymethyl)-2-furancarboxaldehyde-phosphate synthase</fullName>
        <shortName evidence="5">4-HFC-P synthase</shortName>
    </alternativeName>
</protein>
<gene>
    <name evidence="5" type="primary">mfnB</name>
    <name evidence="7" type="ORF">ENG09_02520</name>
</gene>
<evidence type="ECO:0000256" key="6">
    <source>
        <dbReference type="PIRSR" id="PIRSR015957-1"/>
    </source>
</evidence>
<accession>A0A7C0X2K6</accession>
<evidence type="ECO:0000256" key="4">
    <source>
        <dbReference type="ARBA" id="ARBA00047628"/>
    </source>
</evidence>
<evidence type="ECO:0000256" key="3">
    <source>
        <dbReference type="ARBA" id="ARBA00023270"/>
    </source>
</evidence>
<organism evidence="7">
    <name type="scientific">Candidatus Syntropharchaeum butanivorans</name>
    <dbReference type="NCBI Taxonomy" id="1839936"/>
    <lineage>
        <taxon>Archaea</taxon>
        <taxon>Methanobacteriati</taxon>
        <taxon>Methanobacteriota</taxon>
        <taxon>Stenosarchaea group</taxon>
        <taxon>Methanomicrobia</taxon>
        <taxon>Methanosarcinales</taxon>
        <taxon>ANME-2 cluster</taxon>
        <taxon>Candidatus Syntropharchaeum</taxon>
    </lineage>
</organism>
<dbReference type="NCBIfam" id="NF002575">
    <property type="entry name" value="PRK02227.1-3"/>
    <property type="match status" value="1"/>
</dbReference>
<comment type="catalytic activity">
    <reaction evidence="4 5">
        <text>2 D-glyceraldehyde 3-phosphate = 4-(hydroxymethyl)-2-furancarboxaldehyde phosphate + phosphate + 2 H2O</text>
        <dbReference type="Rhea" id="RHEA:43536"/>
        <dbReference type="ChEBI" id="CHEBI:15377"/>
        <dbReference type="ChEBI" id="CHEBI:43474"/>
        <dbReference type="ChEBI" id="CHEBI:59776"/>
        <dbReference type="ChEBI" id="CHEBI:83407"/>
        <dbReference type="EC" id="4.2.3.153"/>
    </reaction>
</comment>
<comment type="caution">
    <text evidence="7">The sequence shown here is derived from an EMBL/GenBank/DDBJ whole genome shotgun (WGS) entry which is preliminary data.</text>
</comment>
<comment type="similarity">
    <text evidence="5">Belongs to the MfnB family.</text>
</comment>
<dbReference type="Pfam" id="PF04476">
    <property type="entry name" value="4HFCP_synth"/>
    <property type="match status" value="1"/>
</dbReference>
<comment type="pathway">
    <text evidence="5">Cofactor biosynthesis; methanofuran biosynthesis.</text>
</comment>